<dbReference type="GO" id="GO:0005829">
    <property type="term" value="C:cytosol"/>
    <property type="evidence" value="ECO:0007669"/>
    <property type="project" value="TreeGrafter"/>
</dbReference>
<dbReference type="InterPro" id="IPR010213">
    <property type="entry name" value="TF_NusA"/>
</dbReference>
<dbReference type="Gene3D" id="2.40.50.140">
    <property type="entry name" value="Nucleic acid-binding proteins"/>
    <property type="match status" value="1"/>
</dbReference>
<accession>A0AA96Y6Q6</accession>
<evidence type="ECO:0000256" key="8">
    <source>
        <dbReference type="SAM" id="MobiDB-lite"/>
    </source>
</evidence>
<reference evidence="10" key="1">
    <citation type="submission" date="2020-05" db="EMBL/GenBank/DDBJ databases">
        <authorList>
            <person name="Zhu T."/>
            <person name="Keshari N."/>
            <person name="Lu X."/>
        </authorList>
    </citation>
    <scope>NUCLEOTIDE SEQUENCE</scope>
    <source>
        <strain evidence="10">NK1-22</strain>
    </source>
</reference>
<feature type="compositionally biased region" description="Low complexity" evidence="8">
    <location>
        <begin position="431"/>
        <end position="440"/>
    </location>
</feature>
<evidence type="ECO:0000256" key="6">
    <source>
        <dbReference type="ARBA" id="ARBA00023163"/>
    </source>
</evidence>
<evidence type="ECO:0000256" key="5">
    <source>
        <dbReference type="ARBA" id="ARBA00023015"/>
    </source>
</evidence>
<dbReference type="HAMAP" id="MF_00945_B">
    <property type="entry name" value="NusA_B"/>
    <property type="match status" value="1"/>
</dbReference>
<dbReference type="AlphaFoldDB" id="A0AA96Y6Q6"/>
<dbReference type="GO" id="GO:0006353">
    <property type="term" value="P:DNA-templated transcription termination"/>
    <property type="evidence" value="ECO:0007669"/>
    <property type="project" value="UniProtKB-UniRule"/>
</dbReference>
<dbReference type="EMBL" id="CP053540">
    <property type="protein sequence ID" value="WOB44586.1"/>
    <property type="molecule type" value="Genomic_DNA"/>
</dbReference>
<dbReference type="InterPro" id="IPR013735">
    <property type="entry name" value="TF_NusA_N"/>
</dbReference>
<keyword evidence="5 7" id="KW-0805">Transcription regulation</keyword>
<protein>
    <recommendedName>
        <fullName evidence="7">Transcription termination/antitermination protein NusA</fullName>
    </recommendedName>
</protein>
<evidence type="ECO:0000256" key="2">
    <source>
        <dbReference type="ARBA" id="ARBA00022490"/>
    </source>
</evidence>
<name>A0AA96Y6Q6_9CYAN</name>
<dbReference type="SUPFAM" id="SSF54814">
    <property type="entry name" value="Prokaryotic type KH domain (KH-domain type II)"/>
    <property type="match status" value="2"/>
</dbReference>
<dbReference type="CDD" id="cd22529">
    <property type="entry name" value="KH-II_NusA_rpt2"/>
    <property type="match status" value="1"/>
</dbReference>
<dbReference type="InterPro" id="IPR030842">
    <property type="entry name" value="TF_NusA_bacterial"/>
</dbReference>
<feature type="domain" description="K Homology" evidence="9">
    <location>
        <begin position="334"/>
        <end position="411"/>
    </location>
</feature>
<dbReference type="RefSeq" id="WP_316787657.1">
    <property type="nucleotide sequence ID" value="NZ_CP053540.1"/>
</dbReference>
<dbReference type="InterPro" id="IPR058582">
    <property type="entry name" value="KH_NusA_2nd"/>
</dbReference>
<dbReference type="FunFam" id="3.30.300.20:FF:000005">
    <property type="entry name" value="Transcription termination/antitermination protein NusA"/>
    <property type="match status" value="1"/>
</dbReference>
<comment type="subcellular location">
    <subcellularLocation>
        <location evidence="7">Cytoplasm</location>
    </subcellularLocation>
</comment>
<dbReference type="InterPro" id="IPR012340">
    <property type="entry name" value="NA-bd_OB-fold"/>
</dbReference>
<dbReference type="SUPFAM" id="SSF69705">
    <property type="entry name" value="Transcription factor NusA, N-terminal domain"/>
    <property type="match status" value="1"/>
</dbReference>
<evidence type="ECO:0000256" key="1">
    <source>
        <dbReference type="ARBA" id="ARBA00022472"/>
    </source>
</evidence>
<gene>
    <name evidence="7 10" type="primary">nusA</name>
    <name evidence="10" type="ORF">HNI00_16600</name>
</gene>
<sequence>MSMVTLPGLQEMIDGISRERNLPKHAVQAALREALLKGYERYRRTHRPDTSIFDEEYFNNFEVELDIEDEGFRVLATKAIVETVDNPDHQIALEEVQEVAPEAQLGDTVVLDVTPDQNEFGRMAAIQTKQVLAQKLRDQQRKLVQEEFQDLEGTVLPQARVLRFERQSVIMAVSSGFGQPEVEAELLKRDQLPNDNYRANAVFKVLLKRVSEGSHRGPQLLVSRADAGLVVDLFANEVPEIEDEIVRIVAVAREANPPSRSVGPRTKIAVDTLERDVDPVGACIGARGSRIQAVVNELRGEKIDVIRWSPDPATYIANALSPARVDEVRLVDPESRQAHVLVPEDQLSLAIGKEGQNVRLAARLTGWKIDIKDTAKYDYEAENQKIAELAEQRRLAEEAAAAKRAEEEALEEEYDEEDDDEALEVEEAVETEAAIAPAADPETDAPAEEDAVDDLADDEPAALAEDELEDDAVAEDEADLAAELDEEDLDDDLDEEDLDEEDLDKEDLDEEDLDEDDDKA</sequence>
<dbReference type="Pfam" id="PF13184">
    <property type="entry name" value="KH_NusA_1st"/>
    <property type="match status" value="1"/>
</dbReference>
<organism evidence="10">
    <name type="scientific">Thermoleptolyngbya oregonensis NK1-22</name>
    <dbReference type="NCBI Taxonomy" id="2547457"/>
    <lineage>
        <taxon>Bacteria</taxon>
        <taxon>Bacillati</taxon>
        <taxon>Cyanobacteriota</taxon>
        <taxon>Cyanophyceae</taxon>
        <taxon>Oculatellales</taxon>
        <taxon>Oculatellaceae</taxon>
        <taxon>Thermoleptolyngbya</taxon>
    </lineage>
</organism>
<evidence type="ECO:0000256" key="7">
    <source>
        <dbReference type="HAMAP-Rule" id="MF_00945"/>
    </source>
</evidence>
<dbReference type="InterPro" id="IPR004087">
    <property type="entry name" value="KH_dom"/>
</dbReference>
<dbReference type="Pfam" id="PF26594">
    <property type="entry name" value="KH_NusA_2nd"/>
    <property type="match status" value="1"/>
</dbReference>
<comment type="function">
    <text evidence="7">Participates in both transcription termination and antitermination.</text>
</comment>
<dbReference type="PANTHER" id="PTHR22648:SF0">
    <property type="entry name" value="TRANSCRIPTION TERMINATION_ANTITERMINATION PROTEIN NUSA"/>
    <property type="match status" value="1"/>
</dbReference>
<keyword evidence="3 7" id="KW-0889">Transcription antitermination</keyword>
<comment type="similarity">
    <text evidence="7">Belongs to the NusA family.</text>
</comment>
<keyword evidence="4 7" id="KW-0694">RNA-binding</keyword>
<feature type="compositionally biased region" description="Acidic residues" evidence="8">
    <location>
        <begin position="408"/>
        <end position="430"/>
    </location>
</feature>
<dbReference type="InterPro" id="IPR009019">
    <property type="entry name" value="KH_sf_prok-type"/>
</dbReference>
<dbReference type="Pfam" id="PF08529">
    <property type="entry name" value="NusA_N"/>
    <property type="match status" value="1"/>
</dbReference>
<evidence type="ECO:0000256" key="4">
    <source>
        <dbReference type="ARBA" id="ARBA00022884"/>
    </source>
</evidence>
<dbReference type="SMART" id="SM00322">
    <property type="entry name" value="KH"/>
    <property type="match status" value="2"/>
</dbReference>
<dbReference type="FunFam" id="3.30.300.20:FF:000002">
    <property type="entry name" value="Transcription termination/antitermination protein NusA"/>
    <property type="match status" value="1"/>
</dbReference>
<dbReference type="InterPro" id="IPR025249">
    <property type="entry name" value="TF_NusA_KH_1st"/>
</dbReference>
<proteinExistence type="inferred from homology"/>
<evidence type="ECO:0000259" key="9">
    <source>
        <dbReference type="SMART" id="SM00322"/>
    </source>
</evidence>
<dbReference type="InterPro" id="IPR036555">
    <property type="entry name" value="NusA_N_sf"/>
</dbReference>
<feature type="region of interest" description="Disordered" evidence="8">
    <location>
        <begin position="400"/>
        <end position="520"/>
    </location>
</feature>
<dbReference type="Gene3D" id="3.30.300.20">
    <property type="match status" value="2"/>
</dbReference>
<dbReference type="GO" id="GO:0031564">
    <property type="term" value="P:transcription antitermination"/>
    <property type="evidence" value="ECO:0007669"/>
    <property type="project" value="UniProtKB-UniRule"/>
</dbReference>
<evidence type="ECO:0000313" key="10">
    <source>
        <dbReference type="EMBL" id="WOB44586.1"/>
    </source>
</evidence>
<keyword evidence="6 7" id="KW-0804">Transcription</keyword>
<dbReference type="KEGG" id="tog:HNI00_16600"/>
<dbReference type="GO" id="GO:0003723">
    <property type="term" value="F:RNA binding"/>
    <property type="evidence" value="ECO:0007669"/>
    <property type="project" value="UniProtKB-UniRule"/>
</dbReference>
<dbReference type="GO" id="GO:0003700">
    <property type="term" value="F:DNA-binding transcription factor activity"/>
    <property type="evidence" value="ECO:0007669"/>
    <property type="project" value="InterPro"/>
</dbReference>
<keyword evidence="2 7" id="KW-0963">Cytoplasm</keyword>
<dbReference type="SUPFAM" id="SSF50249">
    <property type="entry name" value="Nucleic acid-binding proteins"/>
    <property type="match status" value="1"/>
</dbReference>
<dbReference type="PANTHER" id="PTHR22648">
    <property type="entry name" value="TRANSCRIPTION TERMINATION FACTOR NUSA"/>
    <property type="match status" value="1"/>
</dbReference>
<dbReference type="NCBIfam" id="TIGR01953">
    <property type="entry name" value="NusA"/>
    <property type="match status" value="1"/>
</dbReference>
<feature type="compositionally biased region" description="Acidic residues" evidence="8">
    <location>
        <begin position="441"/>
        <end position="520"/>
    </location>
</feature>
<comment type="subunit">
    <text evidence="7">Monomer. Binds directly to the core enzyme of the DNA-dependent RNA polymerase and to nascent RNA.</text>
</comment>
<dbReference type="InterPro" id="IPR015946">
    <property type="entry name" value="KH_dom-like_a/b"/>
</dbReference>
<dbReference type="CDD" id="cd02134">
    <property type="entry name" value="KH-II_NusA_rpt1"/>
    <property type="match status" value="1"/>
</dbReference>
<feature type="domain" description="K Homology" evidence="9">
    <location>
        <begin position="262"/>
        <end position="325"/>
    </location>
</feature>
<dbReference type="PROSITE" id="PS50084">
    <property type="entry name" value="KH_TYPE_1"/>
    <property type="match status" value="1"/>
</dbReference>
<evidence type="ECO:0000256" key="3">
    <source>
        <dbReference type="ARBA" id="ARBA00022814"/>
    </source>
</evidence>
<dbReference type="Gene3D" id="3.30.1480.10">
    <property type="entry name" value="NusA, N-terminal domain"/>
    <property type="match status" value="1"/>
</dbReference>
<keyword evidence="1 7" id="KW-0806">Transcription termination</keyword>